<name>A0ABS4L199_STRAV</name>
<proteinExistence type="predicted"/>
<evidence type="ECO:0000256" key="1">
    <source>
        <dbReference type="SAM" id="Phobius"/>
    </source>
</evidence>
<dbReference type="EMBL" id="JAGGLQ010000002">
    <property type="protein sequence ID" value="MBP2036057.1"/>
    <property type="molecule type" value="Genomic_DNA"/>
</dbReference>
<dbReference type="InterPro" id="IPR045728">
    <property type="entry name" value="DUF6082"/>
</dbReference>
<gene>
    <name evidence="2" type="ORF">J2Z77_001844</name>
</gene>
<evidence type="ECO:0000313" key="3">
    <source>
        <dbReference type="Proteomes" id="UP001519310"/>
    </source>
</evidence>
<accession>A0ABS4L199</accession>
<keyword evidence="1" id="KW-0812">Transmembrane</keyword>
<comment type="caution">
    <text evidence="2">The sequence shown here is derived from an EMBL/GenBank/DDBJ whole genome shotgun (WGS) entry which is preliminary data.</text>
</comment>
<keyword evidence="1" id="KW-1133">Transmembrane helix</keyword>
<dbReference type="Pfam" id="PF19560">
    <property type="entry name" value="DUF6082"/>
    <property type="match status" value="1"/>
</dbReference>
<sequence>MNKGDGFQDIPLLFEAPSPGSTGNWAEIYAVVWDSIAMIPRRILAFVILAVALLSALLVLVFRLIDNRAQAFSAASVLISGIALTGVVVSLTFQAQQTKAARDERDRSTHRQMIYLTMGDRALAECLEPPNAPMSFERYRQIIFANLIMGRWYAAYQLGEVDDSMLRYTLERHFRGEIGRAHWEYGRHDWLRGAIGGRQRRAAAFADIVKESYQAAVNAGPAVPAADYFTDAGTDPGT</sequence>
<organism evidence="2 3">
    <name type="scientific">Streptomyces avidinii</name>
    <dbReference type="NCBI Taxonomy" id="1895"/>
    <lineage>
        <taxon>Bacteria</taxon>
        <taxon>Bacillati</taxon>
        <taxon>Actinomycetota</taxon>
        <taxon>Actinomycetes</taxon>
        <taxon>Kitasatosporales</taxon>
        <taxon>Streptomycetaceae</taxon>
        <taxon>Streptomyces</taxon>
    </lineage>
</organism>
<keyword evidence="3" id="KW-1185">Reference proteome</keyword>
<evidence type="ECO:0000313" key="2">
    <source>
        <dbReference type="EMBL" id="MBP2036057.1"/>
    </source>
</evidence>
<reference evidence="2 3" key="1">
    <citation type="submission" date="2021-03" db="EMBL/GenBank/DDBJ databases">
        <title>Genomic Encyclopedia of Type Strains, Phase IV (KMG-IV): sequencing the most valuable type-strain genomes for metagenomic binning, comparative biology and taxonomic classification.</title>
        <authorList>
            <person name="Goeker M."/>
        </authorList>
    </citation>
    <scope>NUCLEOTIDE SEQUENCE [LARGE SCALE GENOMIC DNA]</scope>
    <source>
        <strain evidence="2 3">DSM 40526</strain>
    </source>
</reference>
<feature type="transmembrane region" description="Helical" evidence="1">
    <location>
        <begin position="71"/>
        <end position="93"/>
    </location>
</feature>
<protein>
    <recommendedName>
        <fullName evidence="4">DUF4760 domain-containing protein</fullName>
    </recommendedName>
</protein>
<feature type="transmembrane region" description="Helical" evidence="1">
    <location>
        <begin position="43"/>
        <end position="65"/>
    </location>
</feature>
<keyword evidence="1" id="KW-0472">Membrane</keyword>
<evidence type="ECO:0008006" key="4">
    <source>
        <dbReference type="Google" id="ProtNLM"/>
    </source>
</evidence>
<dbReference type="Proteomes" id="UP001519310">
    <property type="component" value="Unassembled WGS sequence"/>
</dbReference>
<dbReference type="RefSeq" id="WP_189967532.1">
    <property type="nucleotide sequence ID" value="NZ_BMVL01000004.1"/>
</dbReference>